<gene>
    <name evidence="1" type="ORF">PPNSA23_42010</name>
</gene>
<dbReference type="InterPro" id="IPR009211">
    <property type="entry name" value="TagJ"/>
</dbReference>
<organism evidence="1 2">
    <name type="scientific">Phyllobacterium phragmitis</name>
    <dbReference type="NCBI Taxonomy" id="2670329"/>
    <lineage>
        <taxon>Bacteria</taxon>
        <taxon>Pseudomonadati</taxon>
        <taxon>Pseudomonadota</taxon>
        <taxon>Alphaproteobacteria</taxon>
        <taxon>Hyphomicrobiales</taxon>
        <taxon>Phyllobacteriaceae</taxon>
        <taxon>Phyllobacterium</taxon>
    </lineage>
</organism>
<sequence length="278" mass="30723">MTFFQETARLLAEDALTEAIGMARAQVKADLTDKAVRQLYIDLLILLGDYEKADAQCAQAATLMPDASIDFIHLRNQLRAMAVRRAWFEMGEAPTFPKGPTELDRAALTLIMANRAGEHKLAKAALIVLEETRGERPLCWNGKLFADFRDLDDRTPHALEVLTTGGAYLWIDFSRIAAITMEPIAYPRDLAFRRAQLSLLDGATAPVLLPAVYQGSGDDPKLLLGRETKWVKEASGITTGRGQRCFLAGDELVPLHETSSISNPVLDEQKRFENGQPA</sequence>
<dbReference type="Pfam" id="PF07024">
    <property type="entry name" value="ImpE"/>
    <property type="match status" value="1"/>
</dbReference>
<evidence type="ECO:0000313" key="1">
    <source>
        <dbReference type="EMBL" id="GAB1584258.1"/>
    </source>
</evidence>
<accession>A0ABQ0H5P4</accession>
<proteinExistence type="predicted"/>
<dbReference type="PIRSF" id="PIRSF029288">
    <property type="entry name" value="SciE_ImpE"/>
    <property type="match status" value="1"/>
</dbReference>
<keyword evidence="2" id="KW-1185">Reference proteome</keyword>
<dbReference type="Proteomes" id="UP001628091">
    <property type="component" value="Unassembled WGS sequence"/>
</dbReference>
<dbReference type="Gene3D" id="1.25.40.10">
    <property type="entry name" value="Tetratricopeptide repeat domain"/>
    <property type="match status" value="1"/>
</dbReference>
<dbReference type="SUPFAM" id="SSF144059">
    <property type="entry name" value="ImpE-like"/>
    <property type="match status" value="1"/>
</dbReference>
<dbReference type="InterPro" id="IPR011990">
    <property type="entry name" value="TPR-like_helical_dom_sf"/>
</dbReference>
<comment type="caution">
    <text evidence="1">The sequence shown here is derived from an EMBL/GenBank/DDBJ whole genome shotgun (WGS) entry which is preliminary data.</text>
</comment>
<dbReference type="EMBL" id="BAAFZP010000002">
    <property type="protein sequence ID" value="GAB1584258.1"/>
    <property type="molecule type" value="Genomic_DNA"/>
</dbReference>
<protein>
    <submittedName>
        <fullName evidence="1">Type VI secretion system accessory protein TagJ</fullName>
    </submittedName>
</protein>
<name>A0ABQ0H5P4_9HYPH</name>
<evidence type="ECO:0000313" key="2">
    <source>
        <dbReference type="Proteomes" id="UP001628091"/>
    </source>
</evidence>
<reference evidence="1 2" key="1">
    <citation type="submission" date="2024-10" db="EMBL/GenBank/DDBJ databases">
        <title>Isolation, draft genome sequencing and identification of Phyllobacterium sp. NSA23, isolated from leaf soil.</title>
        <authorList>
            <person name="Akita H."/>
        </authorList>
    </citation>
    <scope>NUCLEOTIDE SEQUENCE [LARGE SCALE GENOMIC DNA]</scope>
    <source>
        <strain evidence="1 2">NSA23</strain>
    </source>
</reference>
<dbReference type="RefSeq" id="WP_407866695.1">
    <property type="nucleotide sequence ID" value="NZ_BAAFZP010000002.1"/>
</dbReference>